<evidence type="ECO:0000256" key="2">
    <source>
        <dbReference type="ARBA" id="ARBA00022723"/>
    </source>
</evidence>
<keyword evidence="2" id="KW-0479">Metal-binding</keyword>
<evidence type="ECO:0000313" key="8">
    <source>
        <dbReference type="Proteomes" id="UP000009168"/>
    </source>
</evidence>
<evidence type="ECO:0000256" key="3">
    <source>
        <dbReference type="ARBA" id="ARBA00023004"/>
    </source>
</evidence>
<dbReference type="GO" id="GO:0051537">
    <property type="term" value="F:2 iron, 2 sulfur cluster binding"/>
    <property type="evidence" value="ECO:0007669"/>
    <property type="project" value="UniProtKB-KW"/>
</dbReference>
<organism evidence="7 8">
    <name type="scientific">Tetrahymena thermophila (strain SB210)</name>
    <dbReference type="NCBI Taxonomy" id="312017"/>
    <lineage>
        <taxon>Eukaryota</taxon>
        <taxon>Sar</taxon>
        <taxon>Alveolata</taxon>
        <taxon>Ciliophora</taxon>
        <taxon>Intramacronucleata</taxon>
        <taxon>Oligohymenophorea</taxon>
        <taxon>Hymenostomatida</taxon>
        <taxon>Tetrahymenina</taxon>
        <taxon>Tetrahymenidae</taxon>
        <taxon>Tetrahymena</taxon>
    </lineage>
</organism>
<dbReference type="STRING" id="312017.W7X9U4"/>
<sequence length="110" mass="12616">MAEQIDDKKQQEQLTVCQRLNIDRTKLEKPHIANPFPYSRKLEPGKEYLFCTCGLSTQQPFCDQKECIGCKFQPLKFIAKNQTISLLCGCKRNSQKAGPYCDGSHSNLDW</sequence>
<dbReference type="AlphaFoldDB" id="W7X9U4"/>
<dbReference type="SMART" id="SM00704">
    <property type="entry name" value="ZnF_CDGSH"/>
    <property type="match status" value="1"/>
</dbReference>
<name>W7X9U4_TETTS</name>
<dbReference type="GO" id="GO:0005739">
    <property type="term" value="C:mitochondrion"/>
    <property type="evidence" value="ECO:0007669"/>
    <property type="project" value="TreeGrafter"/>
</dbReference>
<dbReference type="PANTHER" id="PTHR46491:SF3">
    <property type="entry name" value="CDGSH IRON-SULFUR DOMAIN-CONTAINING PROTEIN 3, MITOCHONDRIAL"/>
    <property type="match status" value="1"/>
</dbReference>
<dbReference type="InParanoid" id="W7X9U4"/>
<feature type="domain" description="Iron-binding zinc finger CDGSH type" evidence="6">
    <location>
        <begin position="35"/>
        <end position="69"/>
    </location>
</feature>
<dbReference type="InterPro" id="IPR052950">
    <property type="entry name" value="CISD"/>
</dbReference>
<evidence type="ECO:0000313" key="7">
    <source>
        <dbReference type="EMBL" id="EWS76180.1"/>
    </source>
</evidence>
<dbReference type="Proteomes" id="UP000009168">
    <property type="component" value="Unassembled WGS sequence"/>
</dbReference>
<dbReference type="KEGG" id="tet:TTHERM_000163949"/>
<dbReference type="Gene3D" id="3.40.5.90">
    <property type="entry name" value="CDGSH iron-sulfur domain, mitoNEET-type"/>
    <property type="match status" value="2"/>
</dbReference>
<gene>
    <name evidence="7" type="ORF">TTHERM_000163949</name>
</gene>
<evidence type="ECO:0000256" key="1">
    <source>
        <dbReference type="ARBA" id="ARBA00022714"/>
    </source>
</evidence>
<dbReference type="InterPro" id="IPR042216">
    <property type="entry name" value="MitoNEET_CISD"/>
</dbReference>
<keyword evidence="1" id="KW-0001">2Fe-2S</keyword>
<dbReference type="InterPro" id="IPR018967">
    <property type="entry name" value="FeS-contain_CDGSH-typ"/>
</dbReference>
<reference evidence="8" key="1">
    <citation type="journal article" date="2006" name="PLoS Biol.">
        <title>Macronuclear genome sequence of the ciliate Tetrahymena thermophila, a model eukaryote.</title>
        <authorList>
            <person name="Eisen J.A."/>
            <person name="Coyne R.S."/>
            <person name="Wu M."/>
            <person name="Wu D."/>
            <person name="Thiagarajan M."/>
            <person name="Wortman J.R."/>
            <person name="Badger J.H."/>
            <person name="Ren Q."/>
            <person name="Amedeo P."/>
            <person name="Jones K.M."/>
            <person name="Tallon L.J."/>
            <person name="Delcher A.L."/>
            <person name="Salzberg S.L."/>
            <person name="Silva J.C."/>
            <person name="Haas B.J."/>
            <person name="Majoros W.H."/>
            <person name="Farzad M."/>
            <person name="Carlton J.M."/>
            <person name="Smith R.K. Jr."/>
            <person name="Garg J."/>
            <person name="Pearlman R.E."/>
            <person name="Karrer K.M."/>
            <person name="Sun L."/>
            <person name="Manning G."/>
            <person name="Elde N.C."/>
            <person name="Turkewitz A.P."/>
            <person name="Asai D.J."/>
            <person name="Wilkes D.E."/>
            <person name="Wang Y."/>
            <person name="Cai H."/>
            <person name="Collins K."/>
            <person name="Stewart B.A."/>
            <person name="Lee S.R."/>
            <person name="Wilamowska K."/>
            <person name="Weinberg Z."/>
            <person name="Ruzzo W.L."/>
            <person name="Wloga D."/>
            <person name="Gaertig J."/>
            <person name="Frankel J."/>
            <person name="Tsao C.-C."/>
            <person name="Gorovsky M.A."/>
            <person name="Keeling P.J."/>
            <person name="Waller R.F."/>
            <person name="Patron N.J."/>
            <person name="Cherry J.M."/>
            <person name="Stover N.A."/>
            <person name="Krieger C.J."/>
            <person name="del Toro C."/>
            <person name="Ryder H.F."/>
            <person name="Williamson S.C."/>
            <person name="Barbeau R.A."/>
            <person name="Hamilton E.P."/>
            <person name="Orias E."/>
        </authorList>
    </citation>
    <scope>NUCLEOTIDE SEQUENCE [LARGE SCALE GENOMIC DNA]</scope>
    <source>
        <strain evidence="8">SB210</strain>
    </source>
</reference>
<comment type="cofactor">
    <cofactor evidence="5">
        <name>[2Fe-2S] cluster</name>
        <dbReference type="ChEBI" id="CHEBI:190135"/>
    </cofactor>
</comment>
<keyword evidence="8" id="KW-1185">Reference proteome</keyword>
<dbReference type="OrthoDB" id="15717at2759"/>
<keyword evidence="4" id="KW-0411">Iron-sulfur</keyword>
<dbReference type="RefSeq" id="XP_012651227.1">
    <property type="nucleotide sequence ID" value="XM_012795773.1"/>
</dbReference>
<protein>
    <submittedName>
        <fullName evidence="7">Iron-binding zinc finger CDGSH type protein</fullName>
    </submittedName>
</protein>
<keyword evidence="3" id="KW-0408">Iron</keyword>
<dbReference type="GeneID" id="24437639"/>
<dbReference type="EMBL" id="GG662840">
    <property type="protein sequence ID" value="EWS76180.1"/>
    <property type="molecule type" value="Genomic_DNA"/>
</dbReference>
<evidence type="ECO:0000256" key="4">
    <source>
        <dbReference type="ARBA" id="ARBA00023014"/>
    </source>
</evidence>
<evidence type="ECO:0000256" key="5">
    <source>
        <dbReference type="ARBA" id="ARBA00034078"/>
    </source>
</evidence>
<proteinExistence type="predicted"/>
<dbReference type="PANTHER" id="PTHR46491">
    <property type="entry name" value="CDGSH IRON SULFUR DOMAIN PROTEIN HOMOLOG"/>
    <property type="match status" value="1"/>
</dbReference>
<accession>W7X9U4</accession>
<evidence type="ECO:0000259" key="6">
    <source>
        <dbReference type="SMART" id="SM00704"/>
    </source>
</evidence>
<dbReference type="GO" id="GO:0046872">
    <property type="term" value="F:metal ion binding"/>
    <property type="evidence" value="ECO:0007669"/>
    <property type="project" value="UniProtKB-KW"/>
</dbReference>